<dbReference type="Gene3D" id="1.10.10.10">
    <property type="entry name" value="Winged helix-like DNA-binding domain superfamily/Winged helix DNA-binding domain"/>
    <property type="match status" value="1"/>
</dbReference>
<keyword evidence="1" id="KW-0227">DNA damage</keyword>
<dbReference type="SUPFAM" id="SSF46767">
    <property type="entry name" value="Methylated DNA-protein cysteine methyltransferase, C-terminal domain"/>
    <property type="match status" value="1"/>
</dbReference>
<proteinExistence type="predicted"/>
<dbReference type="GO" id="GO:0006281">
    <property type="term" value="P:DNA repair"/>
    <property type="evidence" value="ECO:0007669"/>
    <property type="project" value="InterPro"/>
</dbReference>
<protein>
    <submittedName>
        <fullName evidence="4">Related to methylated-dna--protein-cysteine methyltransferase</fullName>
    </submittedName>
</protein>
<name>A0A077R9U8_9BASI</name>
<feature type="domain" description="Methylated-DNA-[protein]-cysteine S-methyltransferase DNA binding" evidence="3">
    <location>
        <begin position="9"/>
        <end position="90"/>
    </location>
</feature>
<organism evidence="4">
    <name type="scientific">Melanopsichium pennsylvanicum 4</name>
    <dbReference type="NCBI Taxonomy" id="1398559"/>
    <lineage>
        <taxon>Eukaryota</taxon>
        <taxon>Fungi</taxon>
        <taxon>Dikarya</taxon>
        <taxon>Basidiomycota</taxon>
        <taxon>Ustilaginomycotina</taxon>
        <taxon>Ustilaginomycetes</taxon>
        <taxon>Ustilaginales</taxon>
        <taxon>Ustilaginaceae</taxon>
        <taxon>Melanopsichium</taxon>
    </lineage>
</organism>
<dbReference type="InterPro" id="IPR036388">
    <property type="entry name" value="WH-like_DNA-bd_sf"/>
</dbReference>
<evidence type="ECO:0000313" key="4">
    <source>
        <dbReference type="EMBL" id="CDI56036.1"/>
    </source>
</evidence>
<dbReference type="PANTHER" id="PTHR42942">
    <property type="entry name" value="6-O-METHYLGUANINE DNA METHYLTRANSFERASE"/>
    <property type="match status" value="1"/>
</dbReference>
<dbReference type="AlphaFoldDB" id="A0A077R9U8"/>
<reference evidence="4" key="1">
    <citation type="journal article" date="2014" name="Genome Biol. Evol.">
        <title>Gene Loss Rather Than Gene Gain Is Associated with a Host Jump from Monocots to Dicots in the Smut Fungus Melanopsichium pennsylvanicum.</title>
        <authorList>
            <person name="Sharma R."/>
            <person name="Mishra B."/>
            <person name="Runge F."/>
            <person name="Thines M."/>
        </authorList>
    </citation>
    <scope>NUCLEOTIDE SEQUENCE</scope>
    <source>
        <strain evidence="4">4</strain>
    </source>
</reference>
<dbReference type="EMBL" id="HG529673">
    <property type="protein sequence ID" value="CDI56036.1"/>
    <property type="molecule type" value="Genomic_DNA"/>
</dbReference>
<dbReference type="InterPro" id="IPR014048">
    <property type="entry name" value="MethylDNA_cys_MeTrfase_DNA-bd"/>
</dbReference>
<dbReference type="Pfam" id="PF01035">
    <property type="entry name" value="DNA_binding_1"/>
    <property type="match status" value="1"/>
</dbReference>
<evidence type="ECO:0000256" key="2">
    <source>
        <dbReference type="SAM" id="MobiDB-lite"/>
    </source>
</evidence>
<feature type="region of interest" description="Disordered" evidence="2">
    <location>
        <begin position="153"/>
        <end position="196"/>
    </location>
</feature>
<dbReference type="PANTHER" id="PTHR42942:SF1">
    <property type="entry name" value="ALKYLTRANSFERASE-LIKE PROTEIN 1"/>
    <property type="match status" value="1"/>
</dbReference>
<dbReference type="CDD" id="cd06445">
    <property type="entry name" value="ATase"/>
    <property type="match status" value="1"/>
</dbReference>
<keyword evidence="4" id="KW-0489">Methyltransferase</keyword>
<dbReference type="InterPro" id="IPR036217">
    <property type="entry name" value="MethylDNA_cys_MeTrfase_DNAb"/>
</dbReference>
<accession>A0A077R9U8</accession>
<sequence>MPQVNPEIFHAKVYDITRQIPPGQVTSYGHIAKLTGHPSHSRLVGSALKFLQDPTVPWHRVISSSGAIADRGDGGQAAARQAQRLQQEGVQVIHGRGEGVTIDFGHANPNAKYRVSMTRYGWFPDQVHLEGYDDQDEMLQAQDHDLARLERIPVKQEDDSEQEPFEEQAPERIHVKKEEEEKAELSSDLSDLSEQE</sequence>
<feature type="compositionally biased region" description="Acidic residues" evidence="2">
    <location>
        <begin position="158"/>
        <end position="168"/>
    </location>
</feature>
<evidence type="ECO:0000259" key="3">
    <source>
        <dbReference type="Pfam" id="PF01035"/>
    </source>
</evidence>
<feature type="compositionally biased region" description="Basic and acidic residues" evidence="2">
    <location>
        <begin position="169"/>
        <end position="185"/>
    </location>
</feature>
<evidence type="ECO:0000256" key="1">
    <source>
        <dbReference type="ARBA" id="ARBA00022763"/>
    </source>
</evidence>
<dbReference type="GO" id="GO:0008168">
    <property type="term" value="F:methyltransferase activity"/>
    <property type="evidence" value="ECO:0007669"/>
    <property type="project" value="UniProtKB-KW"/>
</dbReference>
<keyword evidence="4" id="KW-0808">Transferase</keyword>
<dbReference type="GO" id="GO:0032259">
    <property type="term" value="P:methylation"/>
    <property type="evidence" value="ECO:0007669"/>
    <property type="project" value="UniProtKB-KW"/>
</dbReference>
<dbReference type="InterPro" id="IPR052520">
    <property type="entry name" value="ATL_DNA_repair"/>
</dbReference>